<name>A0ABW0VEV7_9ACTN</name>
<feature type="region of interest" description="Disordered" evidence="1">
    <location>
        <begin position="211"/>
        <end position="278"/>
    </location>
</feature>
<dbReference type="RefSeq" id="WP_346140518.1">
    <property type="nucleotide sequence ID" value="NZ_BAAAUA010000001.1"/>
</dbReference>
<dbReference type="Proteomes" id="UP001596066">
    <property type="component" value="Unassembled WGS sequence"/>
</dbReference>
<comment type="caution">
    <text evidence="3">The sequence shown here is derived from an EMBL/GenBank/DDBJ whole genome shotgun (WGS) entry which is preliminary data.</text>
</comment>
<accession>A0ABW0VEV7</accession>
<evidence type="ECO:0000256" key="1">
    <source>
        <dbReference type="SAM" id="MobiDB-lite"/>
    </source>
</evidence>
<evidence type="ECO:0000313" key="4">
    <source>
        <dbReference type="Proteomes" id="UP001596066"/>
    </source>
</evidence>
<keyword evidence="2" id="KW-1133">Transmembrane helix</keyword>
<dbReference type="EMBL" id="JBHSOC010000025">
    <property type="protein sequence ID" value="MFC5642970.1"/>
    <property type="molecule type" value="Genomic_DNA"/>
</dbReference>
<organism evidence="3 4">
    <name type="scientific">Kitasatospora cinereorecta</name>
    <dbReference type="NCBI Taxonomy" id="285560"/>
    <lineage>
        <taxon>Bacteria</taxon>
        <taxon>Bacillati</taxon>
        <taxon>Actinomycetota</taxon>
        <taxon>Actinomycetes</taxon>
        <taxon>Kitasatosporales</taxon>
        <taxon>Streptomycetaceae</taxon>
        <taxon>Kitasatospora</taxon>
    </lineage>
</organism>
<feature type="transmembrane region" description="Helical" evidence="2">
    <location>
        <begin position="99"/>
        <end position="123"/>
    </location>
</feature>
<keyword evidence="2" id="KW-0812">Transmembrane</keyword>
<feature type="transmembrane region" description="Helical" evidence="2">
    <location>
        <begin position="143"/>
        <end position="165"/>
    </location>
</feature>
<reference evidence="4" key="1">
    <citation type="journal article" date="2019" name="Int. J. Syst. Evol. Microbiol.">
        <title>The Global Catalogue of Microorganisms (GCM) 10K type strain sequencing project: providing services to taxonomists for standard genome sequencing and annotation.</title>
        <authorList>
            <consortium name="The Broad Institute Genomics Platform"/>
            <consortium name="The Broad Institute Genome Sequencing Center for Infectious Disease"/>
            <person name="Wu L."/>
            <person name="Ma J."/>
        </authorList>
    </citation>
    <scope>NUCLEOTIDE SEQUENCE [LARGE SCALE GENOMIC DNA]</scope>
    <source>
        <strain evidence="4">CGMCC 4.1622</strain>
    </source>
</reference>
<protein>
    <recommendedName>
        <fullName evidence="5">Transmembrane protein</fullName>
    </recommendedName>
</protein>
<keyword evidence="2" id="KW-0472">Membrane</keyword>
<evidence type="ECO:0000313" key="3">
    <source>
        <dbReference type="EMBL" id="MFC5642970.1"/>
    </source>
</evidence>
<proteinExistence type="predicted"/>
<evidence type="ECO:0008006" key="5">
    <source>
        <dbReference type="Google" id="ProtNLM"/>
    </source>
</evidence>
<gene>
    <name evidence="3" type="ORF">ACFPZF_16590</name>
</gene>
<evidence type="ECO:0000256" key="2">
    <source>
        <dbReference type="SAM" id="Phobius"/>
    </source>
</evidence>
<sequence length="278" mass="29186">MSNAPHLLAEDRPDFARILDEALRDATVRDALRTPGDHLNAEQLHTKAMLEAGTIAAGAAEEYRHYRALRASLTETPAPAHSTLGELSGRLRSEEGAGFFPVLTVLAPILAWSAALLLLLIGYALRAGAPDLTLGRTVVTAGWVSLAAGVAALCVGSIGLVLTAVRDGSATPGGHDPQLHADLADARRAWHTALRERALLPWLLANLDSEPALSPQPTGRPVPPDLLSPGYSRGTYSSPGFSSPGVEGLTDPQGRTPRSAEFTSPGYTSPDFTGPDDV</sequence>
<keyword evidence="4" id="KW-1185">Reference proteome</keyword>
<feature type="compositionally biased region" description="Polar residues" evidence="1">
    <location>
        <begin position="261"/>
        <end position="271"/>
    </location>
</feature>